<keyword evidence="3" id="KW-1185">Reference proteome</keyword>
<feature type="transmembrane region" description="Helical" evidence="1">
    <location>
        <begin position="94"/>
        <end position="120"/>
    </location>
</feature>
<name>A0ABX5F4S7_9CHRO</name>
<organism evidence="2 3">
    <name type="scientific">Aphanothece cf. minutissima CCALA 015</name>
    <dbReference type="NCBI Taxonomy" id="2107695"/>
    <lineage>
        <taxon>Bacteria</taxon>
        <taxon>Bacillati</taxon>
        <taxon>Cyanobacteriota</taxon>
        <taxon>Cyanophyceae</taxon>
        <taxon>Oscillatoriophycideae</taxon>
        <taxon>Chroococcales</taxon>
        <taxon>Aphanothecaceae</taxon>
        <taxon>Aphanothece</taxon>
    </lineage>
</organism>
<dbReference type="Proteomes" id="UP000238218">
    <property type="component" value="Unassembled WGS sequence"/>
</dbReference>
<keyword evidence="1" id="KW-0472">Membrane</keyword>
<sequence>MTREHDPFRIPRAGWEAAPLAGLASVDLNRNGGVVSGGEFVSESTVGGVLLFATYQALLSALRTEALRRRGEIDRLTQVRLVLATSLESARTGVAVGAVLSVVLLVFPWLAAPMAVLGAVGTAKASLDLFHAFWDGLDAEQKLQVTIAAHEAGVNLRRLFSNGGEGLGPVAG</sequence>
<gene>
    <name evidence="2" type="ORF">C7B81_14010</name>
</gene>
<keyword evidence="1" id="KW-1133">Transmembrane helix</keyword>
<dbReference type="EMBL" id="PVWP01000010">
    <property type="protein sequence ID" value="PSB36360.1"/>
    <property type="molecule type" value="Genomic_DNA"/>
</dbReference>
<evidence type="ECO:0000313" key="3">
    <source>
        <dbReference type="Proteomes" id="UP000238218"/>
    </source>
</evidence>
<evidence type="ECO:0000313" key="2">
    <source>
        <dbReference type="EMBL" id="PSB36360.1"/>
    </source>
</evidence>
<keyword evidence="1" id="KW-0812">Transmembrane</keyword>
<comment type="caution">
    <text evidence="2">The sequence shown here is derived from an EMBL/GenBank/DDBJ whole genome shotgun (WGS) entry which is preliminary data.</text>
</comment>
<reference evidence="2 3" key="1">
    <citation type="submission" date="2018-03" db="EMBL/GenBank/DDBJ databases">
        <title>The ancient ancestry and fast evolution of plastids.</title>
        <authorList>
            <person name="Moore K.R."/>
            <person name="Magnabosco C."/>
            <person name="Momper L."/>
            <person name="Gold D.A."/>
            <person name="Bosak T."/>
            <person name="Fournier G.P."/>
        </authorList>
    </citation>
    <scope>NUCLEOTIDE SEQUENCE [LARGE SCALE GENOMIC DNA]</scope>
    <source>
        <strain evidence="2 3">CCALA 015</strain>
    </source>
</reference>
<evidence type="ECO:0000256" key="1">
    <source>
        <dbReference type="SAM" id="Phobius"/>
    </source>
</evidence>
<accession>A0ABX5F4S7</accession>
<protein>
    <submittedName>
        <fullName evidence="2">Uncharacterized protein</fullName>
    </submittedName>
</protein>
<proteinExistence type="predicted"/>